<feature type="region of interest" description="Disordered" evidence="1">
    <location>
        <begin position="137"/>
        <end position="181"/>
    </location>
</feature>
<name>A0A9Q8SHK0_9PEZI</name>
<dbReference type="GeneID" id="73336935"/>
<feature type="compositionally biased region" description="Low complexity" evidence="1">
    <location>
        <begin position="139"/>
        <end position="153"/>
    </location>
</feature>
<dbReference type="RefSeq" id="XP_049139068.1">
    <property type="nucleotide sequence ID" value="XM_049281925.1"/>
</dbReference>
<organism evidence="2 3">
    <name type="scientific">Colletotrichum lupini</name>
    <dbReference type="NCBI Taxonomy" id="145971"/>
    <lineage>
        <taxon>Eukaryota</taxon>
        <taxon>Fungi</taxon>
        <taxon>Dikarya</taxon>
        <taxon>Ascomycota</taxon>
        <taxon>Pezizomycotina</taxon>
        <taxon>Sordariomycetes</taxon>
        <taxon>Hypocreomycetidae</taxon>
        <taxon>Glomerellales</taxon>
        <taxon>Glomerellaceae</taxon>
        <taxon>Colletotrichum</taxon>
        <taxon>Colletotrichum acutatum species complex</taxon>
    </lineage>
</organism>
<dbReference type="Proteomes" id="UP000830671">
    <property type="component" value="Chromosome 2"/>
</dbReference>
<gene>
    <name evidence="2" type="ORF">CLUP02_02897</name>
</gene>
<keyword evidence="3" id="KW-1185">Reference proteome</keyword>
<accession>A0A9Q8SHK0</accession>
<proteinExistence type="predicted"/>
<evidence type="ECO:0000256" key="1">
    <source>
        <dbReference type="SAM" id="MobiDB-lite"/>
    </source>
</evidence>
<sequence length="297" mass="31983">MRSRTMSNIAAIYVGDVQAIRKQTRSSRFGRVENDCTAITIYKSVVPLRRQGSFISTERDDYHPTANAKTRSHAVPSLGLCQRRTWAGRVQVYCDSMTINAIALSLLQTGMSQLPAQPSCRPPGHLSHEINLAYQQPTAAGSSKSAKVSSESAQRGSQYLRNSSASMNAQSAVTGLRQSPASPDAIDVDSLLAQLDHSTTESSSMHAIGTQLSSSLGQAENSSLESRTLSSVQPDLPILKKAEESQRETVGATNNHTISYGIRLGRINEDVKKIKTSIDSLIPPLSYAGNSFGDGTQ</sequence>
<protein>
    <submittedName>
        <fullName evidence="2">Uncharacterized protein</fullName>
    </submittedName>
</protein>
<dbReference type="AlphaFoldDB" id="A0A9Q8SHK0"/>
<feature type="compositionally biased region" description="Polar residues" evidence="1">
    <location>
        <begin position="154"/>
        <end position="181"/>
    </location>
</feature>
<evidence type="ECO:0000313" key="3">
    <source>
        <dbReference type="Proteomes" id="UP000830671"/>
    </source>
</evidence>
<dbReference type="EMBL" id="CP019474">
    <property type="protein sequence ID" value="UQC77429.1"/>
    <property type="molecule type" value="Genomic_DNA"/>
</dbReference>
<reference evidence="2" key="1">
    <citation type="journal article" date="2021" name="Mol. Plant Microbe Interact.">
        <title>Complete Genome Sequence of the Plant-Pathogenic Fungus Colletotrichum lupini.</title>
        <authorList>
            <person name="Baroncelli R."/>
            <person name="Pensec F."/>
            <person name="Da Lio D."/>
            <person name="Boufleur T."/>
            <person name="Vicente I."/>
            <person name="Sarrocco S."/>
            <person name="Picot A."/>
            <person name="Baraldi E."/>
            <person name="Sukno S."/>
            <person name="Thon M."/>
            <person name="Le Floch G."/>
        </authorList>
    </citation>
    <scope>NUCLEOTIDE SEQUENCE</scope>
    <source>
        <strain evidence="2">IMI 504893</strain>
    </source>
</reference>
<dbReference type="KEGG" id="clup:CLUP02_02897"/>
<evidence type="ECO:0000313" key="2">
    <source>
        <dbReference type="EMBL" id="UQC77429.1"/>
    </source>
</evidence>